<feature type="transmembrane region" description="Helical" evidence="8">
    <location>
        <begin position="265"/>
        <end position="291"/>
    </location>
</feature>
<dbReference type="GeneID" id="70251006"/>
<protein>
    <submittedName>
        <fullName evidence="10">General substrate transporter</fullName>
    </submittedName>
</protein>
<dbReference type="AlphaFoldDB" id="A0AAD4KQ02"/>
<feature type="transmembrane region" description="Helical" evidence="8">
    <location>
        <begin position="303"/>
        <end position="323"/>
    </location>
</feature>
<evidence type="ECO:0000256" key="8">
    <source>
        <dbReference type="SAM" id="Phobius"/>
    </source>
</evidence>
<feature type="transmembrane region" description="Helical" evidence="8">
    <location>
        <begin position="50"/>
        <end position="76"/>
    </location>
</feature>
<dbReference type="PRINTS" id="PR00171">
    <property type="entry name" value="SUGRTRNSPORT"/>
</dbReference>
<evidence type="ECO:0000256" key="3">
    <source>
        <dbReference type="ARBA" id="ARBA00022448"/>
    </source>
</evidence>
<feature type="domain" description="Major facilitator superfamily (MFS) profile" evidence="9">
    <location>
        <begin position="11"/>
        <end position="453"/>
    </location>
</feature>
<dbReference type="Proteomes" id="UP001201262">
    <property type="component" value="Unassembled WGS sequence"/>
</dbReference>
<keyword evidence="4 8" id="KW-0812">Transmembrane</keyword>
<dbReference type="PROSITE" id="PS50850">
    <property type="entry name" value="MFS"/>
    <property type="match status" value="1"/>
</dbReference>
<comment type="similarity">
    <text evidence="2 7">Belongs to the major facilitator superfamily. Sugar transporter (TC 2.A.1.1) family.</text>
</comment>
<keyword evidence="5 8" id="KW-1133">Transmembrane helix</keyword>
<evidence type="ECO:0000256" key="5">
    <source>
        <dbReference type="ARBA" id="ARBA00022989"/>
    </source>
</evidence>
<dbReference type="InterPro" id="IPR003663">
    <property type="entry name" value="Sugar/inositol_transpt"/>
</dbReference>
<dbReference type="PANTHER" id="PTHR48022:SF11">
    <property type="entry name" value="MONOSACCHARIDE TRANSPORTER (HXT8), PUTATIVE (AFU_ORTHOLOGUE AFUA_2G08120)-RELATED"/>
    <property type="match status" value="1"/>
</dbReference>
<dbReference type="InterPro" id="IPR036259">
    <property type="entry name" value="MFS_trans_sf"/>
</dbReference>
<feature type="transmembrane region" description="Helical" evidence="8">
    <location>
        <begin position="430"/>
        <end position="449"/>
    </location>
</feature>
<evidence type="ECO:0000313" key="11">
    <source>
        <dbReference type="Proteomes" id="UP001201262"/>
    </source>
</evidence>
<proteinExistence type="inferred from homology"/>
<evidence type="ECO:0000256" key="7">
    <source>
        <dbReference type="RuleBase" id="RU003346"/>
    </source>
</evidence>
<dbReference type="Pfam" id="PF00083">
    <property type="entry name" value="Sugar_tr"/>
    <property type="match status" value="1"/>
</dbReference>
<feature type="transmembrane region" description="Helical" evidence="8">
    <location>
        <begin position="143"/>
        <end position="163"/>
    </location>
</feature>
<evidence type="ECO:0000313" key="10">
    <source>
        <dbReference type="EMBL" id="KAH8693584.1"/>
    </source>
</evidence>
<dbReference type="PROSITE" id="PS00217">
    <property type="entry name" value="SUGAR_TRANSPORT_2"/>
    <property type="match status" value="1"/>
</dbReference>
<dbReference type="InterPro" id="IPR020846">
    <property type="entry name" value="MFS_dom"/>
</dbReference>
<keyword evidence="3 7" id="KW-0813">Transport</keyword>
<dbReference type="GO" id="GO:0005351">
    <property type="term" value="F:carbohydrate:proton symporter activity"/>
    <property type="evidence" value="ECO:0007669"/>
    <property type="project" value="TreeGrafter"/>
</dbReference>
<feature type="transmembrane region" description="Helical" evidence="8">
    <location>
        <begin position="7"/>
        <end position="30"/>
    </location>
</feature>
<feature type="transmembrane region" description="Helical" evidence="8">
    <location>
        <begin position="400"/>
        <end position="418"/>
    </location>
</feature>
<evidence type="ECO:0000259" key="9">
    <source>
        <dbReference type="PROSITE" id="PS50850"/>
    </source>
</evidence>
<comment type="caution">
    <text evidence="10">The sequence shown here is derived from an EMBL/GenBank/DDBJ whole genome shotgun (WGS) entry which is preliminary data.</text>
</comment>
<keyword evidence="6 8" id="KW-0472">Membrane</keyword>
<dbReference type="GO" id="GO:0016020">
    <property type="term" value="C:membrane"/>
    <property type="evidence" value="ECO:0007669"/>
    <property type="project" value="UniProtKB-SubCell"/>
</dbReference>
<organism evidence="10 11">
    <name type="scientific">Talaromyces proteolyticus</name>
    <dbReference type="NCBI Taxonomy" id="1131652"/>
    <lineage>
        <taxon>Eukaryota</taxon>
        <taxon>Fungi</taxon>
        <taxon>Dikarya</taxon>
        <taxon>Ascomycota</taxon>
        <taxon>Pezizomycotina</taxon>
        <taxon>Eurotiomycetes</taxon>
        <taxon>Eurotiomycetidae</taxon>
        <taxon>Eurotiales</taxon>
        <taxon>Trichocomaceae</taxon>
        <taxon>Talaromyces</taxon>
        <taxon>Talaromyces sect. Bacilispori</taxon>
    </lineage>
</organism>
<keyword evidence="11" id="KW-1185">Reference proteome</keyword>
<dbReference type="NCBIfam" id="TIGR00879">
    <property type="entry name" value="SP"/>
    <property type="match status" value="1"/>
</dbReference>
<accession>A0AAD4KQ02</accession>
<gene>
    <name evidence="10" type="ORF">BGW36DRAFT_429627</name>
</gene>
<evidence type="ECO:0000256" key="2">
    <source>
        <dbReference type="ARBA" id="ARBA00010992"/>
    </source>
</evidence>
<name>A0AAD4KQ02_9EURO</name>
<feature type="transmembrane region" description="Helical" evidence="8">
    <location>
        <begin position="88"/>
        <end position="108"/>
    </location>
</feature>
<evidence type="ECO:0000256" key="1">
    <source>
        <dbReference type="ARBA" id="ARBA00004141"/>
    </source>
</evidence>
<dbReference type="PANTHER" id="PTHR48022">
    <property type="entry name" value="PLASTIDIC GLUCOSE TRANSPORTER 4"/>
    <property type="match status" value="1"/>
</dbReference>
<dbReference type="InterPro" id="IPR005828">
    <property type="entry name" value="MFS_sugar_transport-like"/>
</dbReference>
<dbReference type="SUPFAM" id="SSF103473">
    <property type="entry name" value="MFS general substrate transporter"/>
    <property type="match status" value="1"/>
</dbReference>
<feature type="transmembrane region" description="Helical" evidence="8">
    <location>
        <begin position="369"/>
        <end position="388"/>
    </location>
</feature>
<dbReference type="InterPro" id="IPR050360">
    <property type="entry name" value="MFS_Sugar_Transporters"/>
</dbReference>
<sequence length="503" mass="54962">MANLTGYNILISCIAAIGGYSYGYGASGFATSIGQPGFFEYFDLDPGSTYTANILGAINALFYFGLAVGSVITGWLADVIGRKKTFGLAATLALIGSALVTGSAAIAMLIVVRIIQGIGLGMLLCVVPLYLTEIAPPHRRGMIAGLTTVSFTTGYGICAWVSVGTYYAKSPTVQWRLPLGLTCVGPALILAGLYFIPESPRYLTLIGKNDEAWQVLQKIHHDPYDPEDSAAHAEHSQIVRQIAFDKELDTGWIQMLTKPSWRRRCLLAFFIQFASQSAGILGIANFITIIFSNLGMTGVMPLLLYAILTTVGEAAVILSMFIIDRVGRRTLFLIGFPLSGCVVLIEALLQWKYLDSSNETGLRGAVAMIYVYFFVFCTCVDVTAFVWMSEIFPTTIRSRGISIGFFAYFVGAITYTTPAALQMKTVKYNIFYLYMALCFVSTAIIYFFVPETKQIPIEEIGALFGDEVVVHLTEDGRAIKEDLTTKQGTQVVESHYEEKVALS</sequence>
<feature type="transmembrane region" description="Helical" evidence="8">
    <location>
        <begin position="114"/>
        <end position="131"/>
    </location>
</feature>
<dbReference type="Gene3D" id="1.20.1250.20">
    <property type="entry name" value="MFS general substrate transporter like domains"/>
    <property type="match status" value="1"/>
</dbReference>
<comment type="subcellular location">
    <subcellularLocation>
        <location evidence="1">Membrane</location>
        <topology evidence="1">Multi-pass membrane protein</topology>
    </subcellularLocation>
</comment>
<dbReference type="PROSITE" id="PS00216">
    <property type="entry name" value="SUGAR_TRANSPORT_1"/>
    <property type="match status" value="2"/>
</dbReference>
<feature type="transmembrane region" description="Helical" evidence="8">
    <location>
        <begin position="175"/>
        <end position="196"/>
    </location>
</feature>
<feature type="transmembrane region" description="Helical" evidence="8">
    <location>
        <begin position="330"/>
        <end position="349"/>
    </location>
</feature>
<reference evidence="10" key="1">
    <citation type="submission" date="2021-12" db="EMBL/GenBank/DDBJ databases">
        <title>Convergent genome expansion in fungi linked to evolution of root-endophyte symbiosis.</title>
        <authorList>
            <consortium name="DOE Joint Genome Institute"/>
            <person name="Ke Y.-H."/>
            <person name="Bonito G."/>
            <person name="Liao H.-L."/>
            <person name="Looney B."/>
            <person name="Rojas-Flechas A."/>
            <person name="Nash J."/>
            <person name="Hameed K."/>
            <person name="Schadt C."/>
            <person name="Martin F."/>
            <person name="Crous P.W."/>
            <person name="Miettinen O."/>
            <person name="Magnuson J.K."/>
            <person name="Labbe J."/>
            <person name="Jacobson D."/>
            <person name="Doktycz M.J."/>
            <person name="Veneault-Fourrey C."/>
            <person name="Kuo A."/>
            <person name="Mondo S."/>
            <person name="Calhoun S."/>
            <person name="Riley R."/>
            <person name="Ohm R."/>
            <person name="LaButti K."/>
            <person name="Andreopoulos B."/>
            <person name="Pangilinan J."/>
            <person name="Nolan M."/>
            <person name="Tritt A."/>
            <person name="Clum A."/>
            <person name="Lipzen A."/>
            <person name="Daum C."/>
            <person name="Barry K."/>
            <person name="Grigoriev I.V."/>
            <person name="Vilgalys R."/>
        </authorList>
    </citation>
    <scope>NUCLEOTIDE SEQUENCE</scope>
    <source>
        <strain evidence="10">PMI_201</strain>
    </source>
</reference>
<dbReference type="EMBL" id="JAJTJA010000009">
    <property type="protein sequence ID" value="KAH8693584.1"/>
    <property type="molecule type" value="Genomic_DNA"/>
</dbReference>
<evidence type="ECO:0000256" key="4">
    <source>
        <dbReference type="ARBA" id="ARBA00022692"/>
    </source>
</evidence>
<dbReference type="InterPro" id="IPR005829">
    <property type="entry name" value="Sugar_transporter_CS"/>
</dbReference>
<dbReference type="RefSeq" id="XP_046069254.1">
    <property type="nucleotide sequence ID" value="XM_046220719.1"/>
</dbReference>
<evidence type="ECO:0000256" key="6">
    <source>
        <dbReference type="ARBA" id="ARBA00023136"/>
    </source>
</evidence>